<name>A0AAD8LLK4_BABGI</name>
<feature type="region of interest" description="Disordered" evidence="2">
    <location>
        <begin position="33"/>
        <end position="62"/>
    </location>
</feature>
<dbReference type="Proteomes" id="UP001230268">
    <property type="component" value="Unassembled WGS sequence"/>
</dbReference>
<proteinExistence type="predicted"/>
<evidence type="ECO:0000256" key="2">
    <source>
        <dbReference type="SAM" id="MobiDB-lite"/>
    </source>
</evidence>
<protein>
    <submittedName>
        <fullName evidence="3">Uncharacterized protein</fullName>
    </submittedName>
</protein>
<accession>A0AAD8LLK4</accession>
<dbReference type="GO" id="GO:0005634">
    <property type="term" value="C:nucleus"/>
    <property type="evidence" value="ECO:0007669"/>
    <property type="project" value="TreeGrafter"/>
</dbReference>
<keyword evidence="4" id="KW-1185">Reference proteome</keyword>
<dbReference type="InterPro" id="IPR025066">
    <property type="entry name" value="CCDC174-like"/>
</dbReference>
<dbReference type="PANTHER" id="PTHR15885:SF1">
    <property type="entry name" value="COILED-COIL DOMAIN-CONTAINING PROTEIN 174"/>
    <property type="match status" value="1"/>
</dbReference>
<comment type="caution">
    <text evidence="3">The sequence shown here is derived from an EMBL/GenBank/DDBJ whole genome shotgun (WGS) entry which is preliminary data.</text>
</comment>
<dbReference type="AlphaFoldDB" id="A0AAD8LLK4"/>
<reference evidence="3" key="1">
    <citation type="submission" date="2023-08" db="EMBL/GenBank/DDBJ databases">
        <title>Draft sequence of the Babesia gibsoni genome.</title>
        <authorList>
            <person name="Yamagishi J.Y."/>
            <person name="Xuan X.X."/>
        </authorList>
    </citation>
    <scope>NUCLEOTIDE SEQUENCE</scope>
    <source>
        <strain evidence="3">Azabu</strain>
    </source>
</reference>
<gene>
    <name evidence="3" type="ORF">BgAZ_305820</name>
</gene>
<organism evidence="3 4">
    <name type="scientific">Babesia gibsoni</name>
    <dbReference type="NCBI Taxonomy" id="33632"/>
    <lineage>
        <taxon>Eukaryota</taxon>
        <taxon>Sar</taxon>
        <taxon>Alveolata</taxon>
        <taxon>Apicomplexa</taxon>
        <taxon>Aconoidasida</taxon>
        <taxon>Piroplasmida</taxon>
        <taxon>Babesiidae</taxon>
        <taxon>Babesia</taxon>
    </lineage>
</organism>
<sequence length="177" mass="19839">MSYGWLSESTLAPKKAKSLNVPKGSISVLNKLITKHTSHPSSSKESTKRQRPKNPFESKNPGVELRNRVDKIAESTESQRIRDRLEEKAKLYNSLVEGRVADIPEGLEVLVDFKSKGELDKASCTVQEESGTILKLEKELPDGHRAEALTVNVESLENIRFEYIVIIIPFSAFSDED</sequence>
<evidence type="ECO:0000313" key="3">
    <source>
        <dbReference type="EMBL" id="KAK1443064.1"/>
    </source>
</evidence>
<evidence type="ECO:0000256" key="1">
    <source>
        <dbReference type="ARBA" id="ARBA00023054"/>
    </source>
</evidence>
<dbReference type="PANTHER" id="PTHR15885">
    <property type="entry name" value="COILED-COIL DOMAIN-CONTAINING PROTEIN 174"/>
    <property type="match status" value="1"/>
</dbReference>
<evidence type="ECO:0000313" key="4">
    <source>
        <dbReference type="Proteomes" id="UP001230268"/>
    </source>
</evidence>
<keyword evidence="1" id="KW-0175">Coiled coil</keyword>
<dbReference type="EMBL" id="JAVEPI010000003">
    <property type="protein sequence ID" value="KAK1443064.1"/>
    <property type="molecule type" value="Genomic_DNA"/>
</dbReference>